<organism evidence="8 9">
    <name type="scientific">Celerinatantimonas diazotrophica</name>
    <dbReference type="NCBI Taxonomy" id="412034"/>
    <lineage>
        <taxon>Bacteria</taxon>
        <taxon>Pseudomonadati</taxon>
        <taxon>Pseudomonadota</taxon>
        <taxon>Gammaproteobacteria</taxon>
        <taxon>Celerinatantimonadaceae</taxon>
        <taxon>Celerinatantimonas</taxon>
    </lineage>
</organism>
<sequence>MLVLLAGFTQHSFAFGLSNVTAKAQKLAAEPYHPPQNNLSPTFKKLQFADYQQIKFKTSHELWKAANLPFKLAFYHQGMQFDSPVNIYQIDQQNVTQIPYRADDFTFGSVNHNAKAVKNLGFAGFKVLYHLNPNHQWDDEIASFLGASYFRVIGPNQTYGLSARGLAINTGLAQPEEFPRFKSYWIEKPKAGDDHLTLYALLNSKSATGAYQFKIYPNYQHKGDARVYVKSRIILRRQVKRLGIAPLTSMFLYGPNQPWHTQNFRPQLHDSDGLAIHTGKGEWIWRPLENPLNDPQHVSYSSFALDHPKGFGLLQRGRDFNTYEDLKDRYDRRPSGWIVPDNDWGKGHVTLIEISSPNETNDNIVAFWEPEKMPKPGQLLKYDYHIDFSTHENRLRSQKLGYVQNTMRTPGNIYQNNLIRKPDGTLAFLVDFAGGDLAKLAANHTALKSQISVSNNAELISHHLQYNPVSKGQRLDLRIKVKDPSKPVEMRAVLTKNGQPVTETWSYLLNRTQ</sequence>
<dbReference type="InterPro" id="IPR011013">
    <property type="entry name" value="Gal_mutarotase_sf_dom"/>
</dbReference>
<gene>
    <name evidence="8" type="ORF">EV690_1536</name>
</gene>
<dbReference type="InterPro" id="IPR014438">
    <property type="entry name" value="Glucan_biosyn_MdoG/MdoD"/>
</dbReference>
<dbReference type="Gene3D" id="2.70.98.10">
    <property type="match status" value="1"/>
</dbReference>
<evidence type="ECO:0000256" key="2">
    <source>
        <dbReference type="ARBA" id="ARBA00005001"/>
    </source>
</evidence>
<protein>
    <recommendedName>
        <fullName evidence="4">Glucans biosynthesis protein G</fullName>
    </recommendedName>
</protein>
<evidence type="ECO:0000259" key="7">
    <source>
        <dbReference type="Pfam" id="PF04349"/>
    </source>
</evidence>
<dbReference type="InterPro" id="IPR007444">
    <property type="entry name" value="Glucan_biosyn_MdoG_C"/>
</dbReference>
<evidence type="ECO:0000256" key="1">
    <source>
        <dbReference type="ARBA" id="ARBA00004418"/>
    </source>
</evidence>
<dbReference type="SUPFAM" id="SSF81296">
    <property type="entry name" value="E set domains"/>
    <property type="match status" value="1"/>
</dbReference>
<dbReference type="InterPro" id="IPR014756">
    <property type="entry name" value="Ig_E-set"/>
</dbReference>
<evidence type="ECO:0000313" key="8">
    <source>
        <dbReference type="EMBL" id="TCK57839.1"/>
    </source>
</evidence>
<name>A0A4R1K4B7_9GAMM</name>
<dbReference type="GO" id="GO:0030288">
    <property type="term" value="C:outer membrane-bounded periplasmic space"/>
    <property type="evidence" value="ECO:0007669"/>
    <property type="project" value="TreeGrafter"/>
</dbReference>
<keyword evidence="5" id="KW-0732">Signal</keyword>
<evidence type="ECO:0000256" key="4">
    <source>
        <dbReference type="ARBA" id="ARBA00015376"/>
    </source>
</evidence>
<dbReference type="Gene3D" id="2.60.40.10">
    <property type="entry name" value="Immunoglobulins"/>
    <property type="match status" value="1"/>
</dbReference>
<dbReference type="PANTHER" id="PTHR30504:SF4">
    <property type="entry name" value="GLUCANS BIOSYNTHESIS PROTEIN G"/>
    <property type="match status" value="1"/>
</dbReference>
<dbReference type="UniPathway" id="UPA00637"/>
<dbReference type="SUPFAM" id="SSF74650">
    <property type="entry name" value="Galactose mutarotase-like"/>
    <property type="match status" value="1"/>
</dbReference>
<dbReference type="GO" id="GO:0051274">
    <property type="term" value="P:beta-glucan biosynthetic process"/>
    <property type="evidence" value="ECO:0007669"/>
    <property type="project" value="TreeGrafter"/>
</dbReference>
<evidence type="ECO:0000256" key="5">
    <source>
        <dbReference type="ARBA" id="ARBA00022729"/>
    </source>
</evidence>
<evidence type="ECO:0000256" key="3">
    <source>
        <dbReference type="ARBA" id="ARBA00009284"/>
    </source>
</evidence>
<comment type="similarity">
    <text evidence="3">Belongs to the OpgD/OpgG family.</text>
</comment>
<comment type="subcellular location">
    <subcellularLocation>
        <location evidence="1">Periplasm</location>
    </subcellularLocation>
</comment>
<reference evidence="8 9" key="1">
    <citation type="submission" date="2019-03" db="EMBL/GenBank/DDBJ databases">
        <title>Genomic Encyclopedia of Type Strains, Phase IV (KMG-IV): sequencing the most valuable type-strain genomes for metagenomic binning, comparative biology and taxonomic classification.</title>
        <authorList>
            <person name="Goeker M."/>
        </authorList>
    </citation>
    <scope>NUCLEOTIDE SEQUENCE [LARGE SCALE GENOMIC DNA]</scope>
    <source>
        <strain evidence="8 9">DSM 18577</strain>
    </source>
</reference>
<proteinExistence type="inferred from homology"/>
<dbReference type="Proteomes" id="UP000295565">
    <property type="component" value="Unassembled WGS sequence"/>
</dbReference>
<dbReference type="EMBL" id="SMGD01000012">
    <property type="protein sequence ID" value="TCK57839.1"/>
    <property type="molecule type" value="Genomic_DNA"/>
</dbReference>
<keyword evidence="9" id="KW-1185">Reference proteome</keyword>
<dbReference type="GO" id="GO:0003824">
    <property type="term" value="F:catalytic activity"/>
    <property type="evidence" value="ECO:0007669"/>
    <property type="project" value="InterPro"/>
</dbReference>
<dbReference type="Pfam" id="PF04349">
    <property type="entry name" value="MdoG"/>
    <property type="match status" value="1"/>
</dbReference>
<dbReference type="GO" id="GO:0030246">
    <property type="term" value="F:carbohydrate binding"/>
    <property type="evidence" value="ECO:0007669"/>
    <property type="project" value="InterPro"/>
</dbReference>
<dbReference type="FunFam" id="2.70.98.10:FF:000001">
    <property type="entry name" value="Glucans biosynthesis protein G"/>
    <property type="match status" value="1"/>
</dbReference>
<dbReference type="AlphaFoldDB" id="A0A4R1K4B7"/>
<feature type="domain" description="Glucan biosynthesis periplasmic MdoG C-terminal" evidence="7">
    <location>
        <begin position="15"/>
        <end position="508"/>
    </location>
</feature>
<evidence type="ECO:0000256" key="6">
    <source>
        <dbReference type="ARBA" id="ARBA00022764"/>
    </source>
</evidence>
<evidence type="ECO:0000313" key="9">
    <source>
        <dbReference type="Proteomes" id="UP000295565"/>
    </source>
</evidence>
<comment type="pathway">
    <text evidence="2">Glycan metabolism; osmoregulated periplasmic glucan (OPG) biosynthesis.</text>
</comment>
<dbReference type="InterPro" id="IPR014718">
    <property type="entry name" value="GH-type_carb-bd"/>
</dbReference>
<accession>A0A4R1K4B7</accession>
<keyword evidence="6" id="KW-0574">Periplasm</keyword>
<dbReference type="OrthoDB" id="335750at2"/>
<dbReference type="InterPro" id="IPR013783">
    <property type="entry name" value="Ig-like_fold"/>
</dbReference>
<dbReference type="PIRSF" id="PIRSF006281">
    <property type="entry name" value="MdoG"/>
    <property type="match status" value="1"/>
</dbReference>
<dbReference type="PANTHER" id="PTHR30504">
    <property type="entry name" value="GLUCANS BIOSYNTHESIS PROTEIN"/>
    <property type="match status" value="1"/>
</dbReference>
<comment type="caution">
    <text evidence="8">The sequence shown here is derived from an EMBL/GenBank/DDBJ whole genome shotgun (WGS) entry which is preliminary data.</text>
</comment>